<proteinExistence type="inferred from homology"/>
<dbReference type="GeneID" id="30208007"/>
<protein>
    <recommendedName>
        <fullName evidence="6">Actin-related protein 2/3 complex subunit 3</fullName>
    </recommendedName>
</protein>
<dbReference type="Pfam" id="PF04062">
    <property type="entry name" value="P21-Arc"/>
    <property type="match status" value="1"/>
</dbReference>
<comment type="subunit">
    <text evidence="6">Component of the Arp2/3 complex.</text>
</comment>
<keyword evidence="4 6" id="KW-0009">Actin-binding</keyword>
<dbReference type="EMBL" id="KI894020">
    <property type="protein sequence ID" value="OCF25932.1"/>
    <property type="molecule type" value="Genomic_DNA"/>
</dbReference>
<evidence type="ECO:0000256" key="5">
    <source>
        <dbReference type="ARBA" id="ARBA00023212"/>
    </source>
</evidence>
<accession>A0A1B9G4K0</accession>
<dbReference type="InterPro" id="IPR007204">
    <property type="entry name" value="ARPC3"/>
</dbReference>
<name>A0A1B9G4K0_9TREE</name>
<keyword evidence="5 6" id="KW-0206">Cytoskeleton</keyword>
<dbReference type="PIRSF" id="PIRSF016315">
    <property type="entry name" value="ARP2/3_P21-Arc"/>
    <property type="match status" value="1"/>
</dbReference>
<dbReference type="KEGG" id="kbi:30208007"/>
<reference evidence="7" key="2">
    <citation type="submission" date="2014-01" db="EMBL/GenBank/DDBJ databases">
        <title>Evolution of pathogenesis and genome organization in the Tremellales.</title>
        <authorList>
            <person name="Cuomo C."/>
            <person name="Litvintseva A."/>
            <person name="Heitman J."/>
            <person name="Chen Y."/>
            <person name="Sun S."/>
            <person name="Springer D."/>
            <person name="Dromer F."/>
            <person name="Young S."/>
            <person name="Zeng Q."/>
            <person name="Chapman S."/>
            <person name="Gujja S."/>
            <person name="Saif S."/>
            <person name="Birren B."/>
        </authorList>
    </citation>
    <scope>NUCLEOTIDE SEQUENCE</scope>
    <source>
        <strain evidence="7">CBS 10118</strain>
    </source>
</reference>
<reference evidence="7" key="1">
    <citation type="submission" date="2013-07" db="EMBL/GenBank/DDBJ databases">
        <title>The Genome Sequence of Cryptococcus bestiolae CBS10118.</title>
        <authorList>
            <consortium name="The Broad Institute Genome Sequencing Platform"/>
            <person name="Cuomo C."/>
            <person name="Litvintseva A."/>
            <person name="Chen Y."/>
            <person name="Heitman J."/>
            <person name="Sun S."/>
            <person name="Springer D."/>
            <person name="Dromer F."/>
            <person name="Young S.K."/>
            <person name="Zeng Q."/>
            <person name="Gargeya S."/>
            <person name="Fitzgerald M."/>
            <person name="Abouelleil A."/>
            <person name="Alvarado L."/>
            <person name="Berlin A.M."/>
            <person name="Chapman S.B."/>
            <person name="Dewar J."/>
            <person name="Goldberg J."/>
            <person name="Griggs A."/>
            <person name="Gujja S."/>
            <person name="Hansen M."/>
            <person name="Howarth C."/>
            <person name="Imamovic A."/>
            <person name="Larimer J."/>
            <person name="McCowan C."/>
            <person name="Murphy C."/>
            <person name="Pearson M."/>
            <person name="Priest M."/>
            <person name="Roberts A."/>
            <person name="Saif S."/>
            <person name="Shea T."/>
            <person name="Sykes S."/>
            <person name="Wortman J."/>
            <person name="Nusbaum C."/>
            <person name="Birren B."/>
        </authorList>
    </citation>
    <scope>NUCLEOTIDE SEQUENCE [LARGE SCALE GENOMIC DNA]</scope>
    <source>
        <strain evidence="7">CBS 10118</strain>
    </source>
</reference>
<dbReference type="Gene3D" id="1.10.1760.10">
    <property type="entry name" value="Actin-related protein 2/3 complex subunit 3"/>
    <property type="match status" value="1"/>
</dbReference>
<keyword evidence="3 6" id="KW-0963">Cytoplasm</keyword>
<comment type="subcellular location">
    <subcellularLocation>
        <location evidence="1 6">Cytoplasm</location>
        <location evidence="1 6">Cytoskeleton</location>
    </subcellularLocation>
</comment>
<dbReference type="PANTHER" id="PTHR12391">
    <property type="entry name" value="ARP2/3 COMPLEX 21 KD SUBUNIT"/>
    <property type="match status" value="1"/>
</dbReference>
<evidence type="ECO:0000256" key="3">
    <source>
        <dbReference type="ARBA" id="ARBA00022490"/>
    </source>
</evidence>
<dbReference type="RefSeq" id="XP_019047002.2">
    <property type="nucleotide sequence ID" value="XM_019190254.2"/>
</dbReference>
<dbReference type="GO" id="GO:0030833">
    <property type="term" value="P:regulation of actin filament polymerization"/>
    <property type="evidence" value="ECO:0007669"/>
    <property type="project" value="InterPro"/>
</dbReference>
<dbReference type="GO" id="GO:0034314">
    <property type="term" value="P:Arp2/3 complex-mediated actin nucleation"/>
    <property type="evidence" value="ECO:0007669"/>
    <property type="project" value="UniProtKB-UniRule"/>
</dbReference>
<gene>
    <name evidence="7" type="ORF">I302_03608</name>
</gene>
<organism evidence="7">
    <name type="scientific">Kwoniella bestiolae CBS 10118</name>
    <dbReference type="NCBI Taxonomy" id="1296100"/>
    <lineage>
        <taxon>Eukaryota</taxon>
        <taxon>Fungi</taxon>
        <taxon>Dikarya</taxon>
        <taxon>Basidiomycota</taxon>
        <taxon>Agaricomycotina</taxon>
        <taxon>Tremellomycetes</taxon>
        <taxon>Tremellales</taxon>
        <taxon>Cryptococcaceae</taxon>
        <taxon>Kwoniella</taxon>
    </lineage>
</organism>
<evidence type="ECO:0000313" key="7">
    <source>
        <dbReference type="EMBL" id="OCF25932.1"/>
    </source>
</evidence>
<evidence type="ECO:0000256" key="2">
    <source>
        <dbReference type="ARBA" id="ARBA00010856"/>
    </source>
</evidence>
<dbReference type="GO" id="GO:0005885">
    <property type="term" value="C:Arp2/3 protein complex"/>
    <property type="evidence" value="ECO:0007669"/>
    <property type="project" value="UniProtKB-UniRule"/>
</dbReference>
<dbReference type="STRING" id="1296100.A0A1B9G4K0"/>
<dbReference type="SUPFAM" id="SSF69060">
    <property type="entry name" value="Arp2/3 complex 21 kDa subunit ARPC3"/>
    <property type="match status" value="1"/>
</dbReference>
<comment type="function">
    <text evidence="6">Functions as component of the Arp2/3 complex which is involved in regulation of actin polymerization and together with an activating nucleation-promoting factor (NPF) mediates the formation of branched actin networks.</text>
</comment>
<dbReference type="VEuPathDB" id="FungiDB:I302_03608"/>
<evidence type="ECO:0000256" key="1">
    <source>
        <dbReference type="ARBA" id="ARBA00004245"/>
    </source>
</evidence>
<dbReference type="AlphaFoldDB" id="A0A1B9G4K0"/>
<dbReference type="GO" id="GO:0003779">
    <property type="term" value="F:actin binding"/>
    <property type="evidence" value="ECO:0007669"/>
    <property type="project" value="UniProtKB-KW"/>
</dbReference>
<evidence type="ECO:0000256" key="6">
    <source>
        <dbReference type="PIRNR" id="PIRNR016315"/>
    </source>
</evidence>
<dbReference type="OrthoDB" id="200404at2759"/>
<comment type="similarity">
    <text evidence="2 6">Belongs to the ARPC3 family.</text>
</comment>
<sequence length="217" mass="24391">MPAYHSVFNNDTSVRQVGNIGLLPINTKIRGPAPLAADPSQPDIIEESLDLFRANCLFRNFEIKGPADRLMIYLILFISECLTKLAPTPGKPSPGYQEALKLLQTQAVDTFALPGDAGFPLNSLYHPPANRIDADALRSYLTQTRSELAIRLVDRLYPYEQVLGPDGQPTGQVGGRANKPSKWWMSFQKRRWVQFLVAIVPYPYSLRRSVDNHPWLT</sequence>
<evidence type="ECO:0000256" key="4">
    <source>
        <dbReference type="ARBA" id="ARBA00023203"/>
    </source>
</evidence>
<dbReference type="InterPro" id="IPR036753">
    <property type="entry name" value="ARPC3_sf"/>
</dbReference>